<evidence type="ECO:0000313" key="3">
    <source>
        <dbReference type="Proteomes" id="UP000182740"/>
    </source>
</evidence>
<evidence type="ECO:0000259" key="1">
    <source>
        <dbReference type="SMART" id="SM00645"/>
    </source>
</evidence>
<sequence length="312" mass="32753">MSPPTRFVAQTSGTIPSLFPIPFSRTGKPVDFKKAVGVVAVALAGLSATTAAAAAAEHHHLAHGLGLNLAAARAHHSTAHLAAPQALRAPASYDLSQYAPAPGDQGQVGSCVTWATGYTGYGILTNEQNVDGAPMAPMFIYSQIAKGNDEGTTASVALPMEQNQGIDTKSDYWQGDFDYTTQPDAAERANAAHYRLSGFTELPTSGSSARTAIQNAISQGKPVPIGFQVHQSFMDLDARSASDYSYLPGDQRSDPIVGGHEVTIVGYNSQGVKIENSWGANWGDGGFVTVPWSFFDTGDVMEIHAMGPLAQG</sequence>
<keyword evidence="2" id="KW-0378">Hydrolase</keyword>
<dbReference type="AlphaFoldDB" id="A0A1K1SLW5"/>
<dbReference type="InterPro" id="IPR000668">
    <property type="entry name" value="Peptidase_C1A_C"/>
</dbReference>
<feature type="domain" description="Peptidase C1A papain C-terminal" evidence="1">
    <location>
        <begin position="89"/>
        <end position="309"/>
    </location>
</feature>
<proteinExistence type="predicted"/>
<dbReference type="GO" id="GO:0006508">
    <property type="term" value="P:proteolysis"/>
    <property type="evidence" value="ECO:0007669"/>
    <property type="project" value="UniProtKB-KW"/>
</dbReference>
<gene>
    <name evidence="2" type="ORF">SAMN04489730_6090</name>
</gene>
<evidence type="ECO:0000313" key="2">
    <source>
        <dbReference type="EMBL" id="SFW85282.1"/>
    </source>
</evidence>
<dbReference type="Gene3D" id="3.90.70.10">
    <property type="entry name" value="Cysteine proteinases"/>
    <property type="match status" value="1"/>
</dbReference>
<dbReference type="GO" id="GO:0008234">
    <property type="term" value="F:cysteine-type peptidase activity"/>
    <property type="evidence" value="ECO:0007669"/>
    <property type="project" value="InterPro"/>
</dbReference>
<dbReference type="CDD" id="cd02619">
    <property type="entry name" value="Peptidase_C1"/>
    <property type="match status" value="1"/>
</dbReference>
<dbReference type="InterPro" id="IPR038765">
    <property type="entry name" value="Papain-like_cys_pep_sf"/>
</dbReference>
<accession>A0A1K1SLW5</accession>
<dbReference type="STRING" id="546364.SAMN04489730_6090"/>
<reference evidence="3" key="1">
    <citation type="submission" date="2016-11" db="EMBL/GenBank/DDBJ databases">
        <authorList>
            <person name="Varghese N."/>
            <person name="Submissions S."/>
        </authorList>
    </citation>
    <scope>NUCLEOTIDE SEQUENCE [LARGE SCALE GENOMIC DNA]</scope>
    <source>
        <strain evidence="3">DSM 44671</strain>
    </source>
</reference>
<keyword evidence="3" id="KW-1185">Reference proteome</keyword>
<keyword evidence="2" id="KW-0645">Protease</keyword>
<name>A0A1K1SLW5_9PSEU</name>
<dbReference type="SMART" id="SM00645">
    <property type="entry name" value="Pept_C1"/>
    <property type="match status" value="1"/>
</dbReference>
<dbReference type="Proteomes" id="UP000182740">
    <property type="component" value="Unassembled WGS sequence"/>
</dbReference>
<dbReference type="EMBL" id="FPJG01000006">
    <property type="protein sequence ID" value="SFW85282.1"/>
    <property type="molecule type" value="Genomic_DNA"/>
</dbReference>
<protein>
    <submittedName>
        <fullName evidence="2">Papain family cysteine protease</fullName>
    </submittedName>
</protein>
<organism evidence="2 3">
    <name type="scientific">Amycolatopsis australiensis</name>
    <dbReference type="NCBI Taxonomy" id="546364"/>
    <lineage>
        <taxon>Bacteria</taxon>
        <taxon>Bacillati</taxon>
        <taxon>Actinomycetota</taxon>
        <taxon>Actinomycetes</taxon>
        <taxon>Pseudonocardiales</taxon>
        <taxon>Pseudonocardiaceae</taxon>
        <taxon>Amycolatopsis</taxon>
    </lineage>
</organism>
<dbReference type="SUPFAM" id="SSF54001">
    <property type="entry name" value="Cysteine proteinases"/>
    <property type="match status" value="1"/>
</dbReference>
<dbReference type="Pfam" id="PF00112">
    <property type="entry name" value="Peptidase_C1"/>
    <property type="match status" value="1"/>
</dbReference>